<comment type="subcellular location">
    <subcellularLocation>
        <location evidence="1 8">Cell outer membrane</location>
        <topology evidence="1 8">Multi-pass membrane protein</topology>
    </subcellularLocation>
</comment>
<comment type="similarity">
    <text evidence="8 9">Belongs to the TonB-dependent receptor family.</text>
</comment>
<dbReference type="InterPro" id="IPR039426">
    <property type="entry name" value="TonB-dep_rcpt-like"/>
</dbReference>
<evidence type="ECO:0000256" key="7">
    <source>
        <dbReference type="ARBA" id="ARBA00023237"/>
    </source>
</evidence>
<dbReference type="InterPro" id="IPR036942">
    <property type="entry name" value="Beta-barrel_TonB_sf"/>
</dbReference>
<evidence type="ECO:0000256" key="5">
    <source>
        <dbReference type="ARBA" id="ARBA00023077"/>
    </source>
</evidence>
<dbReference type="GO" id="GO:0044718">
    <property type="term" value="P:siderophore transmembrane transport"/>
    <property type="evidence" value="ECO:0007669"/>
    <property type="project" value="TreeGrafter"/>
</dbReference>
<evidence type="ECO:0000256" key="6">
    <source>
        <dbReference type="ARBA" id="ARBA00023136"/>
    </source>
</evidence>
<protein>
    <recommendedName>
        <fullName evidence="15">TonB-denpendent receptor</fullName>
    </recommendedName>
</protein>
<feature type="chain" id="PRO_5002261336" description="TonB-denpendent receptor" evidence="10">
    <location>
        <begin position="26"/>
        <end position="688"/>
    </location>
</feature>
<dbReference type="PANTHER" id="PTHR30069:SF49">
    <property type="entry name" value="OUTER MEMBRANE PROTEIN C"/>
    <property type="match status" value="1"/>
</dbReference>
<comment type="caution">
    <text evidence="13">The sequence shown here is derived from an EMBL/GenBank/DDBJ whole genome shotgun (WGS) entry which is preliminary data.</text>
</comment>
<keyword evidence="2 8" id="KW-0813">Transport</keyword>
<evidence type="ECO:0000256" key="2">
    <source>
        <dbReference type="ARBA" id="ARBA00022448"/>
    </source>
</evidence>
<evidence type="ECO:0000256" key="3">
    <source>
        <dbReference type="ARBA" id="ARBA00022452"/>
    </source>
</evidence>
<dbReference type="STRING" id="1429043.X474_12940"/>
<dbReference type="EMBL" id="AZAC01000014">
    <property type="protein sequence ID" value="KIX13989.1"/>
    <property type="molecule type" value="Genomic_DNA"/>
</dbReference>
<evidence type="ECO:0000256" key="4">
    <source>
        <dbReference type="ARBA" id="ARBA00022692"/>
    </source>
</evidence>
<sequence>MQRFKSVAGGLALALVFACPAAGWAEEKAKESTVNLDNVIVSARGVSSRVSETPGGVGVIKAPELSIEQPLSLTNALTRIPGVSKSSDSAWGSAVNIRGLGRSSVVFNIDNCRVNTATQMNAQFGTIDPNDIERIEVLKGPISALYGSGSVGGVVNVITKKGMFTNTPEWHGDLVGAYTSNPGGFNTYASASYNSPDVWVYGSGSYRDHDSYEDGDDEEIHNSQFEDRQAKLRTGFKWAAGVTEFQAQFMEAEDVGIPGAGTAPLPATADITYPKTRRTLFSLNHKVTDITEVFKESQLNVYYQKIDRRVIIDHFPQTMPMKKINPSADHETWGAKWLNVFKPGAHTLVTGVDLWNWHMDSTRRKALKNGLTIIDEPLPDADYLSGGVFLEDDWVLGQRFTLNLGGRVDYISVKNDDQYLYIKPPMPQAPNPLLRESETQNDTSWNLHAGLTWNMAPKWSMTFLAASAYRAASMEERFSYISLAGGKTKWGNPDLEPERSMFLEYGVHYEGPKAGCSLALFGNFLRDLITEKLVNPTTIEYQNVSEAVISGAEAQAHWEFLPGAKVYGNVAYTRGEDTDLEEDLPFIPPLNGLFGLRYDHNSGLWGRVEAAWAASQEDVPTGIETTDGWQTVGLRLGYRFNYKNTNHELVLGADNVFSEVYRDHLSTSRGIELREPGLNFLAMYRFNF</sequence>
<dbReference type="CDD" id="cd01347">
    <property type="entry name" value="ligand_gated_channel"/>
    <property type="match status" value="1"/>
</dbReference>
<evidence type="ECO:0000256" key="8">
    <source>
        <dbReference type="PROSITE-ProRule" id="PRU01360"/>
    </source>
</evidence>
<organism evidence="13 14">
    <name type="scientific">Dethiosulfatarculus sandiegensis</name>
    <dbReference type="NCBI Taxonomy" id="1429043"/>
    <lineage>
        <taxon>Bacteria</taxon>
        <taxon>Pseudomonadati</taxon>
        <taxon>Thermodesulfobacteriota</taxon>
        <taxon>Desulfarculia</taxon>
        <taxon>Desulfarculales</taxon>
        <taxon>Desulfarculaceae</taxon>
        <taxon>Dethiosulfatarculus</taxon>
    </lineage>
</organism>
<dbReference type="Gene3D" id="2.40.170.20">
    <property type="entry name" value="TonB-dependent receptor, beta-barrel domain"/>
    <property type="match status" value="1"/>
</dbReference>
<evidence type="ECO:0000313" key="13">
    <source>
        <dbReference type="EMBL" id="KIX13989.1"/>
    </source>
</evidence>
<dbReference type="Pfam" id="PF07715">
    <property type="entry name" value="Plug"/>
    <property type="match status" value="1"/>
</dbReference>
<keyword evidence="7 8" id="KW-0998">Cell outer membrane</keyword>
<dbReference type="Pfam" id="PF00593">
    <property type="entry name" value="TonB_dep_Rec_b-barrel"/>
    <property type="match status" value="1"/>
</dbReference>
<dbReference type="InterPro" id="IPR000531">
    <property type="entry name" value="Beta-barrel_TonB"/>
</dbReference>
<proteinExistence type="inferred from homology"/>
<dbReference type="OrthoDB" id="9763670at2"/>
<feature type="signal peptide" evidence="10">
    <location>
        <begin position="1"/>
        <end position="25"/>
    </location>
</feature>
<evidence type="ECO:0000256" key="9">
    <source>
        <dbReference type="RuleBase" id="RU003357"/>
    </source>
</evidence>
<dbReference type="GO" id="GO:0009279">
    <property type="term" value="C:cell outer membrane"/>
    <property type="evidence" value="ECO:0007669"/>
    <property type="project" value="UniProtKB-SubCell"/>
</dbReference>
<dbReference type="RefSeq" id="WP_044348954.1">
    <property type="nucleotide sequence ID" value="NZ_AZAC01000014.1"/>
</dbReference>
<feature type="domain" description="TonB-dependent receptor-like beta-barrel" evidence="11">
    <location>
        <begin position="206"/>
        <end position="656"/>
    </location>
</feature>
<keyword evidence="5 9" id="KW-0798">TonB box</keyword>
<evidence type="ECO:0008006" key="15">
    <source>
        <dbReference type="Google" id="ProtNLM"/>
    </source>
</evidence>
<dbReference type="GO" id="GO:0015344">
    <property type="term" value="F:siderophore uptake transmembrane transporter activity"/>
    <property type="evidence" value="ECO:0007669"/>
    <property type="project" value="TreeGrafter"/>
</dbReference>
<keyword evidence="10" id="KW-0732">Signal</keyword>
<feature type="domain" description="TonB-dependent receptor plug" evidence="12">
    <location>
        <begin position="50"/>
        <end position="154"/>
    </location>
</feature>
<evidence type="ECO:0000259" key="12">
    <source>
        <dbReference type="Pfam" id="PF07715"/>
    </source>
</evidence>
<evidence type="ECO:0000259" key="11">
    <source>
        <dbReference type="Pfam" id="PF00593"/>
    </source>
</evidence>
<dbReference type="PROSITE" id="PS51257">
    <property type="entry name" value="PROKAR_LIPOPROTEIN"/>
    <property type="match status" value="1"/>
</dbReference>
<evidence type="ECO:0000256" key="1">
    <source>
        <dbReference type="ARBA" id="ARBA00004571"/>
    </source>
</evidence>
<evidence type="ECO:0000313" key="14">
    <source>
        <dbReference type="Proteomes" id="UP000032233"/>
    </source>
</evidence>
<dbReference type="PANTHER" id="PTHR30069">
    <property type="entry name" value="TONB-DEPENDENT OUTER MEMBRANE RECEPTOR"/>
    <property type="match status" value="1"/>
</dbReference>
<dbReference type="Proteomes" id="UP000032233">
    <property type="component" value="Unassembled WGS sequence"/>
</dbReference>
<reference evidence="13 14" key="1">
    <citation type="submission" date="2013-11" db="EMBL/GenBank/DDBJ databases">
        <title>Metagenomic analysis of a methanogenic consortium involved in long chain n-alkane degradation.</title>
        <authorList>
            <person name="Davidova I.A."/>
            <person name="Callaghan A.V."/>
            <person name="Wawrik B."/>
            <person name="Pruitt S."/>
            <person name="Marks C."/>
            <person name="Duncan K.E."/>
            <person name="Suflita J.M."/>
        </authorList>
    </citation>
    <scope>NUCLEOTIDE SEQUENCE [LARGE SCALE GENOMIC DNA]</scope>
    <source>
        <strain evidence="13 14">SPR</strain>
    </source>
</reference>
<dbReference type="InterPro" id="IPR037066">
    <property type="entry name" value="Plug_dom_sf"/>
</dbReference>
<dbReference type="InParanoid" id="A0A0D2J739"/>
<keyword evidence="6 8" id="KW-0472">Membrane</keyword>
<dbReference type="SUPFAM" id="SSF56935">
    <property type="entry name" value="Porins"/>
    <property type="match status" value="1"/>
</dbReference>
<keyword evidence="4 8" id="KW-0812">Transmembrane</keyword>
<evidence type="ECO:0000256" key="10">
    <source>
        <dbReference type="SAM" id="SignalP"/>
    </source>
</evidence>
<accession>A0A0D2J739</accession>
<name>A0A0D2J739_9BACT</name>
<dbReference type="AlphaFoldDB" id="A0A0D2J739"/>
<dbReference type="InterPro" id="IPR012910">
    <property type="entry name" value="Plug_dom"/>
</dbReference>
<dbReference type="PROSITE" id="PS52016">
    <property type="entry name" value="TONB_DEPENDENT_REC_3"/>
    <property type="match status" value="1"/>
</dbReference>
<dbReference type="Gene3D" id="2.170.130.10">
    <property type="entry name" value="TonB-dependent receptor, plug domain"/>
    <property type="match status" value="1"/>
</dbReference>
<keyword evidence="14" id="KW-1185">Reference proteome</keyword>
<keyword evidence="3 8" id="KW-1134">Transmembrane beta strand</keyword>
<gene>
    <name evidence="13" type="ORF">X474_12940</name>
</gene>